<name>A0A7G1HYE9_9BACT</name>
<accession>A0A7G1HYE9</accession>
<evidence type="ECO:0000313" key="2">
    <source>
        <dbReference type="EMBL" id="BCI64745.1"/>
    </source>
</evidence>
<feature type="transmembrane region" description="Helical" evidence="1">
    <location>
        <begin position="100"/>
        <end position="133"/>
    </location>
</feature>
<dbReference type="AlphaFoldDB" id="A0A7G1HYE9"/>
<feature type="transmembrane region" description="Helical" evidence="1">
    <location>
        <begin position="139"/>
        <end position="162"/>
    </location>
</feature>
<proteinExistence type="predicted"/>
<reference evidence="3" key="1">
    <citation type="submission" date="2020-07" db="EMBL/GenBank/DDBJ databases">
        <title>Complete genome sequencing of Coprobacter sp. strain 2CBH44.</title>
        <authorList>
            <person name="Sakamoto M."/>
            <person name="Murakami T."/>
            <person name="Mori H."/>
        </authorList>
    </citation>
    <scope>NUCLEOTIDE SEQUENCE [LARGE SCALE GENOMIC DNA]</scope>
    <source>
        <strain evidence="3">2CBH44</strain>
    </source>
</reference>
<dbReference type="EMBL" id="AP023322">
    <property type="protein sequence ID" value="BCI64745.1"/>
    <property type="molecule type" value="Genomic_DNA"/>
</dbReference>
<evidence type="ECO:0000256" key="1">
    <source>
        <dbReference type="SAM" id="Phobius"/>
    </source>
</evidence>
<keyword evidence="3" id="KW-1185">Reference proteome</keyword>
<dbReference type="RefSeq" id="WP_044227339.1">
    <property type="nucleotide sequence ID" value="NZ_AP023322.1"/>
</dbReference>
<keyword evidence="1" id="KW-1133">Transmembrane helix</keyword>
<feature type="transmembrane region" description="Helical" evidence="1">
    <location>
        <begin position="56"/>
        <end position="79"/>
    </location>
</feature>
<feature type="transmembrane region" description="Helical" evidence="1">
    <location>
        <begin position="194"/>
        <end position="215"/>
    </location>
</feature>
<organism evidence="2 3">
    <name type="scientific">Coprobacter secundus subsp. similis</name>
    <dbReference type="NCBI Taxonomy" id="2751153"/>
    <lineage>
        <taxon>Bacteria</taxon>
        <taxon>Pseudomonadati</taxon>
        <taxon>Bacteroidota</taxon>
        <taxon>Bacteroidia</taxon>
        <taxon>Bacteroidales</taxon>
        <taxon>Barnesiellaceae</taxon>
        <taxon>Coprobacter</taxon>
    </lineage>
</organism>
<keyword evidence="1" id="KW-0472">Membrane</keyword>
<feature type="transmembrane region" description="Helical" evidence="1">
    <location>
        <begin position="169"/>
        <end position="188"/>
    </location>
</feature>
<protein>
    <submittedName>
        <fullName evidence="2">Uncharacterized protein</fullName>
    </submittedName>
</protein>
<keyword evidence="1" id="KW-0812">Transmembrane</keyword>
<sequence>MLKPILYKEWIKTRWYFLLAILVSIGFTGYSLLRVNRVIGLKGMEHLWQVMLERDVIFIDLQMYIPLIIGILLAIVQFVPEIQQSRLKLTLHLPYPHYRIIAVMLLYGILVLLVCFVFNFIFMSVYFIGILAGELVKHILMTALTWYIAGFTGYLLTAWICLEPTWKRRILNIVIAVCVLRVFFLSAVPEAYNSFLPVLIGYTSLTVLLSMLSVYRFKTGQQD</sequence>
<feature type="transmembrane region" description="Helical" evidence="1">
    <location>
        <begin position="15"/>
        <end position="36"/>
    </location>
</feature>
<dbReference type="KEGG" id="copr:Cop2CBH44_30980"/>
<gene>
    <name evidence="2" type="ORF">Cop2CBH44_30980</name>
</gene>
<dbReference type="Proteomes" id="UP000594042">
    <property type="component" value="Chromosome"/>
</dbReference>
<evidence type="ECO:0000313" key="3">
    <source>
        <dbReference type="Proteomes" id="UP000594042"/>
    </source>
</evidence>